<feature type="compositionally biased region" description="Polar residues" evidence="1">
    <location>
        <begin position="397"/>
        <end position="419"/>
    </location>
</feature>
<feature type="compositionally biased region" description="Polar residues" evidence="1">
    <location>
        <begin position="514"/>
        <end position="537"/>
    </location>
</feature>
<feature type="region of interest" description="Disordered" evidence="1">
    <location>
        <begin position="511"/>
        <end position="586"/>
    </location>
</feature>
<feature type="compositionally biased region" description="Polar residues" evidence="1">
    <location>
        <begin position="154"/>
        <end position="180"/>
    </location>
</feature>
<feature type="compositionally biased region" description="Acidic residues" evidence="1">
    <location>
        <begin position="14"/>
        <end position="37"/>
    </location>
</feature>
<feature type="region of interest" description="Disordered" evidence="1">
    <location>
        <begin position="640"/>
        <end position="878"/>
    </location>
</feature>
<feature type="compositionally biased region" description="Basic and acidic residues" evidence="1">
    <location>
        <begin position="368"/>
        <end position="385"/>
    </location>
</feature>
<feature type="compositionally biased region" description="Basic and acidic residues" evidence="1">
    <location>
        <begin position="440"/>
        <end position="453"/>
    </location>
</feature>
<name>A0A9W6Y0Z1_9STRA</name>
<protein>
    <submittedName>
        <fullName evidence="2">Unnamed protein product</fullName>
    </submittedName>
</protein>
<feature type="compositionally biased region" description="Basic and acidic residues" evidence="1">
    <location>
        <begin position="460"/>
        <end position="470"/>
    </location>
</feature>
<feature type="compositionally biased region" description="Acidic residues" evidence="1">
    <location>
        <begin position="471"/>
        <end position="480"/>
    </location>
</feature>
<dbReference type="EMBL" id="BSXT01002498">
    <property type="protein sequence ID" value="GMF49172.1"/>
    <property type="molecule type" value="Genomic_DNA"/>
</dbReference>
<proteinExistence type="predicted"/>
<accession>A0A9W6Y0Z1</accession>
<feature type="compositionally biased region" description="Acidic residues" evidence="1">
    <location>
        <begin position="269"/>
        <end position="288"/>
    </location>
</feature>
<feature type="compositionally biased region" description="Acidic residues" evidence="1">
    <location>
        <begin position="558"/>
        <end position="567"/>
    </location>
</feature>
<feature type="compositionally biased region" description="Polar residues" evidence="1">
    <location>
        <begin position="828"/>
        <end position="842"/>
    </location>
</feature>
<dbReference type="Proteomes" id="UP001165121">
    <property type="component" value="Unassembled WGS sequence"/>
</dbReference>
<evidence type="ECO:0000313" key="2">
    <source>
        <dbReference type="EMBL" id="GMF49172.1"/>
    </source>
</evidence>
<gene>
    <name evidence="2" type="ORF">Pfra01_001931700</name>
</gene>
<evidence type="ECO:0000256" key="1">
    <source>
        <dbReference type="SAM" id="MobiDB-lite"/>
    </source>
</evidence>
<feature type="compositionally biased region" description="Acidic residues" evidence="1">
    <location>
        <begin position="110"/>
        <end position="121"/>
    </location>
</feature>
<feature type="region of interest" description="Disordered" evidence="1">
    <location>
        <begin position="81"/>
        <end position="128"/>
    </location>
</feature>
<feature type="compositionally biased region" description="Polar residues" evidence="1">
    <location>
        <begin position="1062"/>
        <end position="1082"/>
    </location>
</feature>
<feature type="region of interest" description="Disordered" evidence="1">
    <location>
        <begin position="241"/>
        <end position="303"/>
    </location>
</feature>
<feature type="region of interest" description="Disordered" evidence="1">
    <location>
        <begin position="143"/>
        <end position="180"/>
    </location>
</feature>
<keyword evidence="3" id="KW-1185">Reference proteome</keyword>
<comment type="caution">
    <text evidence="2">The sequence shown here is derived from an EMBL/GenBank/DDBJ whole genome shotgun (WGS) entry which is preliminary data.</text>
</comment>
<dbReference type="AlphaFoldDB" id="A0A9W6Y0Z1"/>
<feature type="region of interest" description="Disordered" evidence="1">
    <location>
        <begin position="1"/>
        <end position="61"/>
    </location>
</feature>
<organism evidence="2 3">
    <name type="scientific">Phytophthora fragariaefolia</name>
    <dbReference type="NCBI Taxonomy" id="1490495"/>
    <lineage>
        <taxon>Eukaryota</taxon>
        <taxon>Sar</taxon>
        <taxon>Stramenopiles</taxon>
        <taxon>Oomycota</taxon>
        <taxon>Peronosporomycetes</taxon>
        <taxon>Peronosporales</taxon>
        <taxon>Peronosporaceae</taxon>
        <taxon>Phytophthora</taxon>
    </lineage>
</organism>
<reference evidence="2" key="1">
    <citation type="submission" date="2023-04" db="EMBL/GenBank/DDBJ databases">
        <title>Phytophthora fragariaefolia NBRC 109709.</title>
        <authorList>
            <person name="Ichikawa N."/>
            <person name="Sato H."/>
            <person name="Tonouchi N."/>
        </authorList>
    </citation>
    <scope>NUCLEOTIDE SEQUENCE</scope>
    <source>
        <strain evidence="2">NBRC 109709</strain>
    </source>
</reference>
<evidence type="ECO:0000313" key="3">
    <source>
        <dbReference type="Proteomes" id="UP001165121"/>
    </source>
</evidence>
<sequence length="1099" mass="121954">MVEEDNTSQGAAYSDEEFGSENEYDGGDDKFADEDVVANDRHDTDEQEEIPTGTNVEDADNYDAEFEEDVLDGPIVITAEPQQSGASGVQTDHIPTESDDVLNNSQDNAEPYDGEFDEESTLADVMPPTEEKNGLTLEEIPNAEMQSHADKRLNSSGNSEAAGTYLNDTEQNSSPALPNNVLLRNTNENSVTYRRSSVPSSAVSRLTEALPPQAQFVRAGSMPIVLSAAPLDKWMDSIPQELSSEKHDRSRKQSVCFPVLEGNPMQNPVEEEGNPDEDENCAEEDNNDPELASTGNSHARAQSYRDLQREKIVVPVRRSQSLLYAGSLPRVEEVRTFEEVADSPHNPDVEDLSDGGESYGEASQNSFESEHEHDEIHSILDERPKSGPSPVLHEMLNPNNVASNQPTCNEKGMTGTTGDTEPPSDSASPSDKSEASQSNKNDDEYADEMKDEFPSDSEDPNLKEEHKSSEDTSEYDVDEFIDDGRKDTEILLKEAHIILALQQKEGELHRLASGHQNAPSEILAQSGNSGQKTTEQVYANKIRAENTEGENFATRYNDDDEFADADADIPKEDTPEPDSYFDNDEGRQYEFDADDFEAQEPVLPQNDVQPHVEVADNAMNVKKPANSEVHIIDIIAVERSNEEDRNNPGITIRAESEEPKPVMQTEQPTDRTEAIEVQVETSPAQPSDFTVTIPPATVVTDQEEKETPTNTKEATRPEPISRPNRPVKIVSSITKQQVPLLKPLQKMANRTPVPPTALSTPSTDKKTMSAPRSSRSKLKPSTPDHQAKPTKPAIDNNSGTVNGSCETSKTPTPPESSPKSRPKHLSPRSPSKTASGLTTSLPNEYPQLPRKAPVPRQKIRSKPSTSGDDCGKRRLLQPVKTPANLRFDLPKMDKTKRDWLFVNMFRHGDDLSKYDAFVPPALRARPPTSSNLTETRKRPLSARQTYWKPQTQRFISPSRRLVQPDPALQDRERNWVPTTPHDSKLPPYDSILDKYCTTVTSPVVQRQIYQTRNRDLSPQLAYVLEKRVEKHCRQGFYDSFGGVSSSYKTEIVPTSPGDGSRQRLQSSWSSMESGMLATSNTAAPDEEVKSRKCHVTKLK</sequence>
<feature type="compositionally biased region" description="Polar residues" evidence="1">
    <location>
        <begin position="81"/>
        <end position="90"/>
    </location>
</feature>
<feature type="compositionally biased region" description="Low complexity" evidence="1">
    <location>
        <begin position="421"/>
        <end position="438"/>
    </location>
</feature>
<dbReference type="OrthoDB" id="78053at2759"/>
<feature type="region of interest" description="Disordered" evidence="1">
    <location>
        <begin position="336"/>
        <end position="480"/>
    </location>
</feature>
<feature type="compositionally biased region" description="Polar residues" evidence="1">
    <location>
        <begin position="679"/>
        <end position="690"/>
    </location>
</feature>
<feature type="region of interest" description="Disordered" evidence="1">
    <location>
        <begin position="1051"/>
        <end position="1099"/>
    </location>
</feature>